<dbReference type="Pfam" id="PF01365">
    <property type="entry name" value="RYDR_ITPR"/>
    <property type="match status" value="1"/>
</dbReference>
<dbReference type="AlphaFoldDB" id="T1EGW6"/>
<dbReference type="GO" id="GO:0016020">
    <property type="term" value="C:membrane"/>
    <property type="evidence" value="ECO:0007669"/>
    <property type="project" value="InterPro"/>
</dbReference>
<dbReference type="InterPro" id="IPR000699">
    <property type="entry name" value="RIH_dom"/>
</dbReference>
<name>T1EGW6_HELRO</name>
<evidence type="ECO:0000313" key="3">
    <source>
        <dbReference type="EnsemblMetazoa" id="HelroP123029"/>
    </source>
</evidence>
<reference evidence="4" key="2">
    <citation type="journal article" date="2013" name="Nature">
        <title>Insights into bilaterian evolution from three spiralian genomes.</title>
        <authorList>
            <person name="Simakov O."/>
            <person name="Marletaz F."/>
            <person name="Cho S.J."/>
            <person name="Edsinger-Gonzales E."/>
            <person name="Havlak P."/>
            <person name="Hellsten U."/>
            <person name="Kuo D.H."/>
            <person name="Larsson T."/>
            <person name="Lv J."/>
            <person name="Arendt D."/>
            <person name="Savage R."/>
            <person name="Osoegawa K."/>
            <person name="de Jong P."/>
            <person name="Grimwood J."/>
            <person name="Chapman J.A."/>
            <person name="Shapiro H."/>
            <person name="Aerts A."/>
            <person name="Otillar R.P."/>
            <person name="Terry A.Y."/>
            <person name="Boore J.L."/>
            <person name="Grigoriev I.V."/>
            <person name="Lindberg D.R."/>
            <person name="Seaver E.C."/>
            <person name="Weisblat D.A."/>
            <person name="Putnam N.H."/>
            <person name="Rokhsar D.S."/>
        </authorList>
    </citation>
    <scope>NUCLEOTIDE SEQUENCE</scope>
</reference>
<dbReference type="PANTHER" id="PTHR45816">
    <property type="entry name" value="MIR DOMAIN-CONTAINING PROTEIN"/>
    <property type="match status" value="1"/>
</dbReference>
<sequence length="322" mass="36998">MYNYPQLVTASLKLIFRHFSQKQETISAIKQVQLLITYSDSKNYKQIKCDLEELRLLVEKSELWVTKKKSTNKVLCNNSSIGHHQHPGGHEGQGSSQGHTAPRSSQGQRPVQSRSSRAYNQRLLKNLGVHEAMIELLQIQYDKKNDRSMNEIIQLVHIFIQNFCYRNPANQNLIHQNFNLFLSPGILECETACFIYKDNANLCANLSQSTVQHYITCIEKYGRKSEYLKFLQIIVRSETYVYHRKAQDMIMTGLMDSSEEVLHFYTDSSSIQSLVENMKSQIGPLDPRSSLAYHVDLVNLLACCTEGKNVFTEIRCHSLLSL</sequence>
<dbReference type="CTD" id="20195816"/>
<dbReference type="EnsemblMetazoa" id="HelroT123029">
    <property type="protein sequence ID" value="HelroP123029"/>
    <property type="gene ID" value="HelroG123029"/>
</dbReference>
<evidence type="ECO:0000313" key="4">
    <source>
        <dbReference type="Proteomes" id="UP000015101"/>
    </source>
</evidence>
<reference evidence="3" key="3">
    <citation type="submission" date="2015-06" db="UniProtKB">
        <authorList>
            <consortium name="EnsemblMetazoa"/>
        </authorList>
    </citation>
    <scope>IDENTIFICATION</scope>
</reference>
<feature type="region of interest" description="Disordered" evidence="1">
    <location>
        <begin position="76"/>
        <end position="116"/>
    </location>
</feature>
<gene>
    <name evidence="3" type="primary">20195816</name>
</gene>
<dbReference type="eggNOG" id="KOG3533">
    <property type="taxonomic scope" value="Eukaryota"/>
</dbReference>
<dbReference type="PANTHER" id="PTHR45816:SF4">
    <property type="entry name" value="RYR_IP3R HOMOLOGY ASSOCIATED DOMAIN-CONTAINING PROTEIN"/>
    <property type="match status" value="1"/>
</dbReference>
<accession>T1EGW6</accession>
<feature type="compositionally biased region" description="Polar residues" evidence="1">
    <location>
        <begin position="102"/>
        <end position="116"/>
    </location>
</feature>
<protein>
    <recommendedName>
        <fullName evidence="2">RIH domain-containing protein</fullName>
    </recommendedName>
</protein>
<feature type="domain" description="RIH" evidence="2">
    <location>
        <begin position="115"/>
        <end position="261"/>
    </location>
</feature>
<dbReference type="InterPro" id="IPR035910">
    <property type="entry name" value="RyR/IP3R_RIH_dom_sf"/>
</dbReference>
<reference evidence="4" key="1">
    <citation type="submission" date="2012-12" db="EMBL/GenBank/DDBJ databases">
        <authorList>
            <person name="Hellsten U."/>
            <person name="Grimwood J."/>
            <person name="Chapman J.A."/>
            <person name="Shapiro H."/>
            <person name="Aerts A."/>
            <person name="Otillar R.P."/>
            <person name="Terry A.Y."/>
            <person name="Boore J.L."/>
            <person name="Simakov O."/>
            <person name="Marletaz F."/>
            <person name="Cho S.-J."/>
            <person name="Edsinger-Gonzales E."/>
            <person name="Havlak P."/>
            <person name="Kuo D.-H."/>
            <person name="Larsson T."/>
            <person name="Lv J."/>
            <person name="Arendt D."/>
            <person name="Savage R."/>
            <person name="Osoegawa K."/>
            <person name="de Jong P."/>
            <person name="Lindberg D.R."/>
            <person name="Seaver E.C."/>
            <person name="Weisblat D.A."/>
            <person name="Putnam N.H."/>
            <person name="Grigoriev I.V."/>
            <person name="Rokhsar D.S."/>
        </authorList>
    </citation>
    <scope>NUCLEOTIDE SEQUENCE</scope>
</reference>
<dbReference type="OrthoDB" id="6279809at2759"/>
<dbReference type="GO" id="GO:0005262">
    <property type="term" value="F:calcium channel activity"/>
    <property type="evidence" value="ECO:0007669"/>
    <property type="project" value="InterPro"/>
</dbReference>
<dbReference type="OMA" id="ECETACF"/>
<dbReference type="EMBL" id="AMQM01005759">
    <property type="status" value="NOT_ANNOTATED_CDS"/>
    <property type="molecule type" value="Genomic_DNA"/>
</dbReference>
<evidence type="ECO:0000259" key="2">
    <source>
        <dbReference type="Pfam" id="PF01365"/>
    </source>
</evidence>
<proteinExistence type="predicted"/>
<evidence type="ECO:0000256" key="1">
    <source>
        <dbReference type="SAM" id="MobiDB-lite"/>
    </source>
</evidence>
<dbReference type="STRING" id="6412.T1EGW6"/>
<keyword evidence="4" id="KW-1185">Reference proteome</keyword>
<dbReference type="HOGENOM" id="CLU_864860_0_0_1"/>
<organism evidence="3 4">
    <name type="scientific">Helobdella robusta</name>
    <name type="common">Californian leech</name>
    <dbReference type="NCBI Taxonomy" id="6412"/>
    <lineage>
        <taxon>Eukaryota</taxon>
        <taxon>Metazoa</taxon>
        <taxon>Spiralia</taxon>
        <taxon>Lophotrochozoa</taxon>
        <taxon>Annelida</taxon>
        <taxon>Clitellata</taxon>
        <taxon>Hirudinea</taxon>
        <taxon>Rhynchobdellida</taxon>
        <taxon>Glossiphoniidae</taxon>
        <taxon>Helobdella</taxon>
    </lineage>
</organism>
<dbReference type="SUPFAM" id="SSF100909">
    <property type="entry name" value="IP3 receptor type 1 binding core, domain 2"/>
    <property type="match status" value="1"/>
</dbReference>
<dbReference type="InterPro" id="IPR015925">
    <property type="entry name" value="Ryanodine_IP3_receptor"/>
</dbReference>
<dbReference type="KEGG" id="hro:HELRODRAFT_123029"/>
<dbReference type="Proteomes" id="UP000015101">
    <property type="component" value="Unassembled WGS sequence"/>
</dbReference>